<dbReference type="GO" id="GO:0006364">
    <property type="term" value="P:rRNA processing"/>
    <property type="evidence" value="ECO:0007669"/>
    <property type="project" value="UniProtKB-KW"/>
</dbReference>
<dbReference type="PANTHER" id="PTHR46111">
    <property type="entry name" value="RIBOSOMAL RNA SMALL SUBUNIT METHYLTRANSFERASE I"/>
    <property type="match status" value="1"/>
</dbReference>
<keyword evidence="2" id="KW-0698">rRNA processing</keyword>
<keyword evidence="4" id="KW-0808">Transferase</keyword>
<evidence type="ECO:0000256" key="2">
    <source>
        <dbReference type="ARBA" id="ARBA00022552"/>
    </source>
</evidence>
<evidence type="ECO:0000256" key="3">
    <source>
        <dbReference type="ARBA" id="ARBA00022603"/>
    </source>
</evidence>
<protein>
    <submittedName>
        <fullName evidence="8">Uncharacterized protein LOC105042246</fullName>
    </submittedName>
</protein>
<dbReference type="PROSITE" id="PS01296">
    <property type="entry name" value="RSMI"/>
    <property type="match status" value="1"/>
</dbReference>
<feature type="domain" description="Tetrapyrrole methylase" evidence="6">
    <location>
        <begin position="93"/>
        <end position="292"/>
    </location>
</feature>
<dbReference type="FunFam" id="3.40.1010.10:FF:000007">
    <property type="entry name" value="Ribosomal RNA small subunit methyltransferase I"/>
    <property type="match status" value="1"/>
</dbReference>
<dbReference type="InterPro" id="IPR018063">
    <property type="entry name" value="SAM_MeTrfase_RsmI_CS"/>
</dbReference>
<dbReference type="Gene3D" id="3.30.950.10">
    <property type="entry name" value="Methyltransferase, Cobalt-precorrin-4 Transmethylase, Domain 2"/>
    <property type="match status" value="1"/>
</dbReference>
<evidence type="ECO:0000256" key="1">
    <source>
        <dbReference type="ARBA" id="ARBA00022490"/>
    </source>
</evidence>
<accession>A0A6J0PHM6</accession>
<dbReference type="GO" id="GO:0008168">
    <property type="term" value="F:methyltransferase activity"/>
    <property type="evidence" value="ECO:0007669"/>
    <property type="project" value="UniProtKB-KW"/>
</dbReference>
<dbReference type="Pfam" id="PF00590">
    <property type="entry name" value="TP_methylase"/>
    <property type="match status" value="1"/>
</dbReference>
<dbReference type="FunCoup" id="A0A6J0PHM6">
    <property type="interactions" value="104"/>
</dbReference>
<evidence type="ECO:0000256" key="5">
    <source>
        <dbReference type="ARBA" id="ARBA00022691"/>
    </source>
</evidence>
<dbReference type="InterPro" id="IPR014776">
    <property type="entry name" value="4pyrrole_Mease_sub2"/>
</dbReference>
<dbReference type="PANTHER" id="PTHR46111:SF1">
    <property type="entry name" value="RIBOSOMAL RNA SMALL SUBUNIT METHYLTRANSFERASE I"/>
    <property type="match status" value="1"/>
</dbReference>
<gene>
    <name evidence="8" type="primary">LOC105042246</name>
</gene>
<dbReference type="GO" id="GO:0032259">
    <property type="term" value="P:methylation"/>
    <property type="evidence" value="ECO:0007669"/>
    <property type="project" value="UniProtKB-KW"/>
</dbReference>
<dbReference type="FunFam" id="3.30.950.10:FF:000002">
    <property type="entry name" value="Ribosomal RNA small subunit methyltransferase I"/>
    <property type="match status" value="1"/>
</dbReference>
<evidence type="ECO:0000259" key="6">
    <source>
        <dbReference type="Pfam" id="PF00590"/>
    </source>
</evidence>
<evidence type="ECO:0000313" key="8">
    <source>
        <dbReference type="RefSeq" id="XP_019704610.1"/>
    </source>
</evidence>
<dbReference type="SUPFAM" id="SSF53790">
    <property type="entry name" value="Tetrapyrrole methylase"/>
    <property type="match status" value="1"/>
</dbReference>
<dbReference type="NCBIfam" id="TIGR00096">
    <property type="entry name" value="16S rRNA (cytidine(1402)-2'-O)-methyltransferase"/>
    <property type="match status" value="1"/>
</dbReference>
<dbReference type="InterPro" id="IPR008189">
    <property type="entry name" value="rRNA_ssu_MeTfrase_I"/>
</dbReference>
<name>A0A6J0PHM6_ELAGV</name>
<dbReference type="CDD" id="cd11648">
    <property type="entry name" value="RsmI"/>
    <property type="match status" value="1"/>
</dbReference>
<evidence type="ECO:0000313" key="7">
    <source>
        <dbReference type="Proteomes" id="UP000504607"/>
    </source>
</evidence>
<keyword evidence="1" id="KW-0963">Cytoplasm</keyword>
<keyword evidence="3" id="KW-0489">Methyltransferase</keyword>
<dbReference type="RefSeq" id="XP_019704610.1">
    <property type="nucleotide sequence ID" value="XM_019849051.2"/>
</dbReference>
<dbReference type="Proteomes" id="UP000504607">
    <property type="component" value="Chromosome 3"/>
</dbReference>
<proteinExistence type="inferred from homology"/>
<dbReference type="Gene3D" id="3.40.1010.10">
    <property type="entry name" value="Cobalt-precorrin-4 Transmethylase, Domain 1"/>
    <property type="match status" value="1"/>
</dbReference>
<keyword evidence="7" id="KW-1185">Reference proteome</keyword>
<organism evidence="7 8">
    <name type="scientific">Elaeis guineensis var. tenera</name>
    <name type="common">Oil palm</name>
    <dbReference type="NCBI Taxonomy" id="51953"/>
    <lineage>
        <taxon>Eukaryota</taxon>
        <taxon>Viridiplantae</taxon>
        <taxon>Streptophyta</taxon>
        <taxon>Embryophyta</taxon>
        <taxon>Tracheophyta</taxon>
        <taxon>Spermatophyta</taxon>
        <taxon>Magnoliopsida</taxon>
        <taxon>Liliopsida</taxon>
        <taxon>Arecaceae</taxon>
        <taxon>Arecoideae</taxon>
        <taxon>Cocoseae</taxon>
        <taxon>Elaeidinae</taxon>
        <taxon>Elaeis</taxon>
    </lineage>
</organism>
<reference evidence="8" key="1">
    <citation type="submission" date="2025-08" db="UniProtKB">
        <authorList>
            <consortium name="RefSeq"/>
        </authorList>
    </citation>
    <scope>IDENTIFICATION</scope>
</reference>
<evidence type="ECO:0000256" key="4">
    <source>
        <dbReference type="ARBA" id="ARBA00022679"/>
    </source>
</evidence>
<dbReference type="InParanoid" id="A0A6J0PHM6"/>
<keyword evidence="5" id="KW-0949">S-adenosyl-L-methionine</keyword>
<dbReference type="AlphaFoldDB" id="A0A6J0PHM6"/>
<dbReference type="HAMAP" id="MF_01877">
    <property type="entry name" value="16SrRNA_methyltr_I"/>
    <property type="match status" value="1"/>
</dbReference>
<dbReference type="InterPro" id="IPR000878">
    <property type="entry name" value="4pyrrol_Mease"/>
</dbReference>
<dbReference type="InterPro" id="IPR014777">
    <property type="entry name" value="4pyrrole_Mease_sub1"/>
</dbReference>
<dbReference type="OrthoDB" id="289942at2759"/>
<dbReference type="InterPro" id="IPR035996">
    <property type="entry name" value="4pyrrol_Methylase_sf"/>
</dbReference>
<sequence length="376" mass="41335">MYSGSTLTLRTTRHLLLLLHSPMLPRHRCLSWPSSAVSNLAAVPSLSGSSLLFPLQKPSFFPRFCSAASHDNAAETQQHGGDSSKTSILKSGLYLVATPIGNLEDITLRALRVLKSANVILTEDTRHSRKLLQYYNIKTPLLSYHKFNESERETTILKRLQHGDIVALISDAGTPCVSDPGFELAKLCARQNIPVIPIPGPSALLAAISASGLPTNEFTFVGFLPKHTGSRRERLMVSANETATQIFFVPPHKLHQFLDEASSVFGNSRSCVIAREMTKLHEEFWRGTLGEASKIFSTQQPRGEITLLIEGKAKSVAEVPSDDQLELELRELISNGHSISTAVKLVAEGTSAKRKHIYALALRLCGKQMEAKEYPD</sequence>